<gene>
    <name evidence="2" type="ORF">PGB27_21940</name>
</gene>
<sequence length="61" mass="6179">MAPPPFAVPVRALARALADVLDLGAEAGVAVGLLTADALGALPRPAHRAGRGDRPSRSGRR</sequence>
<name>A0ABT5SZ30_9PSEU</name>
<evidence type="ECO:0000313" key="2">
    <source>
        <dbReference type="EMBL" id="MDD7968014.1"/>
    </source>
</evidence>
<evidence type="ECO:0000313" key="3">
    <source>
        <dbReference type="Proteomes" id="UP001300763"/>
    </source>
</evidence>
<organism evidence="2 3">
    <name type="scientific">Actinomycetospora lemnae</name>
    <dbReference type="NCBI Taxonomy" id="3019891"/>
    <lineage>
        <taxon>Bacteria</taxon>
        <taxon>Bacillati</taxon>
        <taxon>Actinomycetota</taxon>
        <taxon>Actinomycetes</taxon>
        <taxon>Pseudonocardiales</taxon>
        <taxon>Pseudonocardiaceae</taxon>
        <taxon>Actinomycetospora</taxon>
    </lineage>
</organism>
<keyword evidence="3" id="KW-1185">Reference proteome</keyword>
<dbReference type="EMBL" id="JAQZAO010000010">
    <property type="protein sequence ID" value="MDD7968014.1"/>
    <property type="molecule type" value="Genomic_DNA"/>
</dbReference>
<evidence type="ECO:0000256" key="1">
    <source>
        <dbReference type="SAM" id="MobiDB-lite"/>
    </source>
</evidence>
<comment type="caution">
    <text evidence="2">The sequence shown here is derived from an EMBL/GenBank/DDBJ whole genome shotgun (WGS) entry which is preliminary data.</text>
</comment>
<proteinExistence type="predicted"/>
<reference evidence="2 3" key="1">
    <citation type="submission" date="2023-02" db="EMBL/GenBank/DDBJ databases">
        <title>Genome sequencing required for Actinomycetospora new species description.</title>
        <authorList>
            <person name="Saimee Y."/>
            <person name="Duangmal K."/>
        </authorList>
    </citation>
    <scope>NUCLEOTIDE SEQUENCE [LARGE SCALE GENOMIC DNA]</scope>
    <source>
        <strain evidence="2 3">DW7H6</strain>
    </source>
</reference>
<feature type="region of interest" description="Disordered" evidence="1">
    <location>
        <begin position="42"/>
        <end position="61"/>
    </location>
</feature>
<feature type="compositionally biased region" description="Basic and acidic residues" evidence="1">
    <location>
        <begin position="50"/>
        <end position="61"/>
    </location>
</feature>
<accession>A0ABT5SZ30</accession>
<dbReference type="Proteomes" id="UP001300763">
    <property type="component" value="Unassembled WGS sequence"/>
</dbReference>
<dbReference type="RefSeq" id="WP_274202544.1">
    <property type="nucleotide sequence ID" value="NZ_JAQZAO010000010.1"/>
</dbReference>
<protein>
    <submittedName>
        <fullName evidence="2">Uncharacterized protein</fullName>
    </submittedName>
</protein>